<dbReference type="SUPFAM" id="SSF48371">
    <property type="entry name" value="ARM repeat"/>
    <property type="match status" value="2"/>
</dbReference>
<keyword evidence="6" id="KW-0143">Chaperone</keyword>
<evidence type="ECO:0000313" key="9">
    <source>
        <dbReference type="Ensembl" id="ENSAOCP00000070859.1"/>
    </source>
</evidence>
<feature type="domain" description="UNC-45/Cro1/She4 central" evidence="8">
    <location>
        <begin position="293"/>
        <end position="436"/>
    </location>
</feature>
<evidence type="ECO:0000256" key="5">
    <source>
        <dbReference type="ARBA" id="ARBA00022782"/>
    </source>
</evidence>
<dbReference type="GO" id="GO:0048471">
    <property type="term" value="C:perinuclear region of cytoplasm"/>
    <property type="evidence" value="ECO:0007669"/>
    <property type="project" value="UniProtKB-SubCell"/>
</dbReference>
<organism evidence="9 10">
    <name type="scientific">Amphiprion ocellaris</name>
    <name type="common">Clown anemonefish</name>
    <dbReference type="NCBI Taxonomy" id="80972"/>
    <lineage>
        <taxon>Eukaryota</taxon>
        <taxon>Metazoa</taxon>
        <taxon>Chordata</taxon>
        <taxon>Craniata</taxon>
        <taxon>Vertebrata</taxon>
        <taxon>Euteleostomi</taxon>
        <taxon>Actinopterygii</taxon>
        <taxon>Neopterygii</taxon>
        <taxon>Teleostei</taxon>
        <taxon>Neoteleostei</taxon>
        <taxon>Acanthomorphata</taxon>
        <taxon>Ovalentaria</taxon>
        <taxon>Pomacentridae</taxon>
        <taxon>Amphiprion</taxon>
    </lineage>
</organism>
<dbReference type="InterPro" id="IPR011989">
    <property type="entry name" value="ARM-like"/>
</dbReference>
<evidence type="ECO:0000256" key="2">
    <source>
        <dbReference type="ARBA" id="ARBA00022473"/>
    </source>
</evidence>
<keyword evidence="7" id="KW-0802">TPR repeat</keyword>
<dbReference type="Ensembl" id="ENSAOCT00000068265.1">
    <property type="protein sequence ID" value="ENSAOCP00000070859.1"/>
    <property type="gene ID" value="ENSAOCG00000018312.2"/>
</dbReference>
<dbReference type="InterPro" id="IPR011990">
    <property type="entry name" value="TPR-like_helical_dom_sf"/>
</dbReference>
<dbReference type="PANTHER" id="PTHR45994">
    <property type="entry name" value="FI21225P1"/>
    <property type="match status" value="1"/>
</dbReference>
<reference evidence="9 10" key="1">
    <citation type="submission" date="2022-01" db="EMBL/GenBank/DDBJ databases">
        <title>A chromosome-scale genome assembly of the false clownfish, Amphiprion ocellaris.</title>
        <authorList>
            <person name="Ryu T."/>
        </authorList>
    </citation>
    <scope>NUCLEOTIDE SEQUENCE [LARGE SCALE GENOMIC DNA]</scope>
</reference>
<evidence type="ECO:0000256" key="3">
    <source>
        <dbReference type="ARBA" id="ARBA00022490"/>
    </source>
</evidence>
<dbReference type="Pfam" id="PF11701">
    <property type="entry name" value="UNC45-central"/>
    <property type="match status" value="1"/>
</dbReference>
<dbReference type="InterPro" id="IPR016024">
    <property type="entry name" value="ARM-type_fold"/>
</dbReference>
<dbReference type="GeneTree" id="ENSGT00940000159320"/>
<dbReference type="InterPro" id="IPR019734">
    <property type="entry name" value="TPR_rpt"/>
</dbReference>
<comment type="subcellular location">
    <subcellularLocation>
        <location evidence="1">Cytoplasm</location>
        <location evidence="1">Perinuclear region</location>
    </subcellularLocation>
</comment>
<evidence type="ECO:0000256" key="7">
    <source>
        <dbReference type="PROSITE-ProRule" id="PRU00339"/>
    </source>
</evidence>
<dbReference type="Gene3D" id="1.25.10.10">
    <property type="entry name" value="Leucine-rich Repeat Variant"/>
    <property type="match status" value="3"/>
</dbReference>
<dbReference type="FunFam" id="1.25.40.10:FF:000025">
    <property type="entry name" value="Unc-45 myosin chaperone B"/>
    <property type="match status" value="1"/>
</dbReference>
<evidence type="ECO:0000256" key="1">
    <source>
        <dbReference type="ARBA" id="ARBA00004556"/>
    </source>
</evidence>
<protein>
    <recommendedName>
        <fullName evidence="8">UNC-45/Cro1/She4 central domain-containing protein</fullName>
    </recommendedName>
</protein>
<gene>
    <name evidence="9" type="primary">UNC45A</name>
</gene>
<dbReference type="GO" id="GO:0007517">
    <property type="term" value="P:muscle organ development"/>
    <property type="evidence" value="ECO:0007669"/>
    <property type="project" value="UniProtKB-KW"/>
</dbReference>
<reference evidence="9" key="2">
    <citation type="submission" date="2025-08" db="UniProtKB">
        <authorList>
            <consortium name="Ensembl"/>
        </authorList>
    </citation>
    <scope>IDENTIFICATION</scope>
</reference>
<evidence type="ECO:0000259" key="8">
    <source>
        <dbReference type="Pfam" id="PF11701"/>
    </source>
</evidence>
<accession>A0AAQ6A0N3</accession>
<keyword evidence="10" id="KW-1185">Reference proteome</keyword>
<dbReference type="Proteomes" id="UP001501940">
    <property type="component" value="Chromosome 3"/>
</dbReference>
<sequence length="885" mass="96884">MSGSEKGKDPAALKEEGNTLFKAGDMQGAICCYTKAIKLSDSQAESAVLYRNRSACYLKLEDYSKAETDASKALDTDPGDVKARFRRAQAFQKLGRLDQAFLDAQRCAQLEPKNKAFQDLLRQLGAQIQQKSAQLNSTDARVQQMFSLLLDASAKDSDRQKAAQNLVVLSRDEAGAEQIFRNDGVKLIQKLLQSKLEDVILSALRTLVGLCTGHQSRTMAIVNELGMEQLCAVMGSGAPTVSLAACHLLQVMFEALTEGMKKEIRGKDEAILPGLKKILQVAGTVPELSEGPPLTDNTHMSCSVLLSKLYDDLKSDKERENFNKLCEEYVQQHFSRSGLDAKLRAIQTVSVLLQGPSDVGNRTLEMSGMMDAVISLCASEDVTHQQVAVEALIHAAGKAKRASFITANGVALLKDLYKKSENDRIRVRALVGLCKLGSAGGTDFSMKQFAEGSTLKLAKQCRKWLCNESLPPTSRRWSVEGLAYLTFDADVKEDLVEDKNALLAMFDLAKSEDKTVLFAVGSTLVNCTNSYDVEKPDPQMVELAKYAKQHVPEEHPKDARSYVEKRLLKLLEAGVVSALVCMVKQESPALTEACKECIGRVFLALVERQEDRGTVVAQGGGKALIPLASDNTDVGKIKAAQALAKITITSNPEIAFPGERIYEVVRPLVSLLSLECTLLQNFEALMALTNLAGISERLRQKIIKEKAVPKVEGYMFEEHELVRASATECMCNLVLSTEVQKLFLATGNDRLKLIVLYSGEEDERLRKAAAGTLAMLTAEQPELCSRIPGTTTHWLEIVQALLLSEMSDLRHRGVVIVHNMMQADRSLAETLMESEALEILSVMAKGGEGTSDPVSKIAQNCLDKAVAYGIIKSRQEKDTNKGTEP</sequence>
<dbReference type="PANTHER" id="PTHR45994:SF3">
    <property type="entry name" value="PROTEIN UNC-45 HOMOLOG A"/>
    <property type="match status" value="1"/>
</dbReference>
<name>A0AAQ6A0N3_AMPOC</name>
<dbReference type="InterPro" id="IPR024660">
    <property type="entry name" value="UCS_central_dom"/>
</dbReference>
<dbReference type="Gene3D" id="1.25.40.10">
    <property type="entry name" value="Tetratricopeptide repeat domain"/>
    <property type="match status" value="1"/>
</dbReference>
<dbReference type="PROSITE" id="PS50005">
    <property type="entry name" value="TPR"/>
    <property type="match status" value="1"/>
</dbReference>
<evidence type="ECO:0000256" key="6">
    <source>
        <dbReference type="ARBA" id="ARBA00023186"/>
    </source>
</evidence>
<keyword evidence="4" id="KW-0517">Myogenesis</keyword>
<keyword evidence="3" id="KW-0963">Cytoplasm</keyword>
<reference evidence="9" key="3">
    <citation type="submission" date="2025-09" db="UniProtKB">
        <authorList>
            <consortium name="Ensembl"/>
        </authorList>
    </citation>
    <scope>IDENTIFICATION</scope>
</reference>
<dbReference type="GO" id="GO:0030154">
    <property type="term" value="P:cell differentiation"/>
    <property type="evidence" value="ECO:0007669"/>
    <property type="project" value="UniProtKB-KW"/>
</dbReference>
<proteinExistence type="predicted"/>
<feature type="repeat" description="TPR" evidence="7">
    <location>
        <begin position="47"/>
        <end position="80"/>
    </location>
</feature>
<dbReference type="AlphaFoldDB" id="A0AAQ6A0N3"/>
<dbReference type="GO" id="GO:0051879">
    <property type="term" value="F:Hsp90 protein binding"/>
    <property type="evidence" value="ECO:0007669"/>
    <property type="project" value="TreeGrafter"/>
</dbReference>
<evidence type="ECO:0000256" key="4">
    <source>
        <dbReference type="ARBA" id="ARBA00022541"/>
    </source>
</evidence>
<keyword evidence="5" id="KW-0221">Differentiation</keyword>
<dbReference type="SUPFAM" id="SSF48452">
    <property type="entry name" value="TPR-like"/>
    <property type="match status" value="1"/>
</dbReference>
<dbReference type="SMART" id="SM00028">
    <property type="entry name" value="TPR"/>
    <property type="match status" value="3"/>
</dbReference>
<evidence type="ECO:0000313" key="10">
    <source>
        <dbReference type="Proteomes" id="UP001501940"/>
    </source>
</evidence>
<keyword evidence="2" id="KW-0217">Developmental protein</keyword>